<dbReference type="GO" id="GO:0004633">
    <property type="term" value="F:phosphopantothenoylcysteine decarboxylase activity"/>
    <property type="evidence" value="ECO:0007669"/>
    <property type="project" value="TreeGrafter"/>
</dbReference>
<evidence type="ECO:0000259" key="2">
    <source>
        <dbReference type="Pfam" id="PF02441"/>
    </source>
</evidence>
<dbReference type="PANTHER" id="PTHR14359">
    <property type="entry name" value="HOMO-OLIGOMERIC FLAVIN CONTAINING CYS DECARBOXYLASE FAMILY"/>
    <property type="match status" value="1"/>
</dbReference>
<dbReference type="RefSeq" id="WP_205256858.1">
    <property type="nucleotide sequence ID" value="NZ_BAAAPV010000004.1"/>
</dbReference>
<dbReference type="GO" id="GO:0071513">
    <property type="term" value="C:phosphopantothenoylcysteine decarboxylase complex"/>
    <property type="evidence" value="ECO:0007669"/>
    <property type="project" value="TreeGrafter"/>
</dbReference>
<dbReference type="Proteomes" id="UP000663801">
    <property type="component" value="Unassembled WGS sequence"/>
</dbReference>
<dbReference type="InterPro" id="IPR036551">
    <property type="entry name" value="Flavin_trans-like"/>
</dbReference>
<organism evidence="3 4">
    <name type="scientific">Nakamurella flavida</name>
    <dbReference type="NCBI Taxonomy" id="363630"/>
    <lineage>
        <taxon>Bacteria</taxon>
        <taxon>Bacillati</taxon>
        <taxon>Actinomycetota</taxon>
        <taxon>Actinomycetes</taxon>
        <taxon>Nakamurellales</taxon>
        <taxon>Nakamurellaceae</taxon>
        <taxon>Nakamurella</taxon>
    </lineage>
</organism>
<dbReference type="PANTHER" id="PTHR14359:SF6">
    <property type="entry name" value="PHOSPHOPANTOTHENOYLCYSTEINE DECARBOXYLASE"/>
    <property type="match status" value="1"/>
</dbReference>
<evidence type="ECO:0000256" key="1">
    <source>
        <dbReference type="SAM" id="MobiDB-lite"/>
    </source>
</evidence>
<dbReference type="Pfam" id="PF02441">
    <property type="entry name" value="Flavoprotein"/>
    <property type="match status" value="1"/>
</dbReference>
<dbReference type="SUPFAM" id="SSF52507">
    <property type="entry name" value="Homo-oligomeric flavin-containing Cys decarboxylases, HFCD"/>
    <property type="match status" value="1"/>
</dbReference>
<feature type="domain" description="Flavoprotein" evidence="2">
    <location>
        <begin position="16"/>
        <end position="161"/>
    </location>
</feature>
<proteinExistence type="predicted"/>
<dbReference type="GO" id="GO:0010181">
    <property type="term" value="F:FMN binding"/>
    <property type="evidence" value="ECO:0007669"/>
    <property type="project" value="TreeGrafter"/>
</dbReference>
<feature type="region of interest" description="Disordered" evidence="1">
    <location>
        <begin position="153"/>
        <end position="173"/>
    </location>
</feature>
<gene>
    <name evidence="3" type="ORF">JL107_09870</name>
</gene>
<keyword evidence="4" id="KW-1185">Reference proteome</keyword>
<dbReference type="EMBL" id="JAERWL010000008">
    <property type="protein sequence ID" value="MBM9476751.1"/>
    <property type="molecule type" value="Genomic_DNA"/>
</dbReference>
<protein>
    <recommendedName>
        <fullName evidence="2">Flavoprotein domain-containing protein</fullName>
    </recommendedName>
</protein>
<dbReference type="AlphaFoldDB" id="A0A938YFJ6"/>
<dbReference type="GO" id="GO:0015937">
    <property type="term" value="P:coenzyme A biosynthetic process"/>
    <property type="evidence" value="ECO:0007669"/>
    <property type="project" value="TreeGrafter"/>
</dbReference>
<dbReference type="InterPro" id="IPR003382">
    <property type="entry name" value="Flavoprotein"/>
</dbReference>
<comment type="caution">
    <text evidence="3">The sequence shown here is derived from an EMBL/GenBank/DDBJ whole genome shotgun (WGS) entry which is preliminary data.</text>
</comment>
<accession>A0A938YFJ6</accession>
<sequence length="209" mass="22338">MTARTDPSVPDLQLDRLLLVATGSVSAADVPFWATWLRTAYPELQVDVAVTAGARRFLATAALHGRVTGRVVEDTWPQDATTARHVDFAEWAQAILIFPSTFHYTARLALGLADSPSLLAAQCTTAPVVLAPALPPGGTRSVAYQQHVRALAERENTRVVPPRPGVSTTTGRHDSWAPALLPDCIAQVEQVRRTLAGGAPLGRPIPRSA</sequence>
<dbReference type="Gene3D" id="3.40.50.1950">
    <property type="entry name" value="Flavin prenyltransferase-like"/>
    <property type="match status" value="1"/>
</dbReference>
<name>A0A938YFJ6_9ACTN</name>
<evidence type="ECO:0000313" key="3">
    <source>
        <dbReference type="EMBL" id="MBM9476751.1"/>
    </source>
</evidence>
<evidence type="ECO:0000313" key="4">
    <source>
        <dbReference type="Proteomes" id="UP000663801"/>
    </source>
</evidence>
<reference evidence="3" key="1">
    <citation type="submission" date="2021-01" db="EMBL/GenBank/DDBJ databases">
        <title>KCTC 19127 draft genome.</title>
        <authorList>
            <person name="An D."/>
        </authorList>
    </citation>
    <scope>NUCLEOTIDE SEQUENCE</scope>
    <source>
        <strain evidence="3">KCTC 19127</strain>
    </source>
</reference>